<evidence type="ECO:0000313" key="1">
    <source>
        <dbReference type="Proteomes" id="UP000790787"/>
    </source>
</evidence>
<name>A0AC58SMK2_TOBAC</name>
<proteinExistence type="predicted"/>
<reference evidence="1" key="1">
    <citation type="journal article" date="2014" name="Nat. Commun.">
        <title>The tobacco genome sequence and its comparison with those of tomato and potato.</title>
        <authorList>
            <person name="Sierro N."/>
            <person name="Battey J.N."/>
            <person name="Ouadi S."/>
            <person name="Bakaher N."/>
            <person name="Bovet L."/>
            <person name="Willig A."/>
            <person name="Goepfert S."/>
            <person name="Peitsch M.C."/>
            <person name="Ivanov N.V."/>
        </authorList>
    </citation>
    <scope>NUCLEOTIDE SEQUENCE [LARGE SCALE GENOMIC DNA]</scope>
</reference>
<keyword evidence="1" id="KW-1185">Reference proteome</keyword>
<reference evidence="2" key="2">
    <citation type="submission" date="2025-08" db="UniProtKB">
        <authorList>
            <consortium name="RefSeq"/>
        </authorList>
    </citation>
    <scope>IDENTIFICATION</scope>
    <source>
        <tissue evidence="2">Leaf</tissue>
    </source>
</reference>
<accession>A0AC58SMK2</accession>
<gene>
    <name evidence="2" type="primary">LOC142168928</name>
</gene>
<dbReference type="Proteomes" id="UP000790787">
    <property type="component" value="Chromosome 14"/>
</dbReference>
<organism evidence="1 2">
    <name type="scientific">Nicotiana tabacum</name>
    <name type="common">Common tobacco</name>
    <dbReference type="NCBI Taxonomy" id="4097"/>
    <lineage>
        <taxon>Eukaryota</taxon>
        <taxon>Viridiplantae</taxon>
        <taxon>Streptophyta</taxon>
        <taxon>Embryophyta</taxon>
        <taxon>Tracheophyta</taxon>
        <taxon>Spermatophyta</taxon>
        <taxon>Magnoliopsida</taxon>
        <taxon>eudicotyledons</taxon>
        <taxon>Gunneridae</taxon>
        <taxon>Pentapetalae</taxon>
        <taxon>asterids</taxon>
        <taxon>lamiids</taxon>
        <taxon>Solanales</taxon>
        <taxon>Solanaceae</taxon>
        <taxon>Nicotianoideae</taxon>
        <taxon>Nicotianeae</taxon>
        <taxon>Nicotiana</taxon>
    </lineage>
</organism>
<evidence type="ECO:0000313" key="2">
    <source>
        <dbReference type="RefSeq" id="XP_075086205.1"/>
    </source>
</evidence>
<sequence length="830" mass="94507">MDCLSPYHVILDFHAKNVTLAMLGLPRLEWSGLLGHLPSMVVSFLKAQLMVKKGCLAYLAFVRDVSADSPLVDLVPVVREFLDVFHADLPGKLPDKNIDFGIDLAPDAQPISIPPYCLALEELKELKEHLQEFLDKGFIWPSVSPWDALGGARATFEDCASDSEGEEAVTSILQLPTATTLLISERISNHQLGLFFFFFNFKTSTVVLLMAPKEYRKDPAWAYSERVCETNKMAIRCLFCDKISNGGIYRQKAHLIGGDPNVASCPKVPSHVRKDLKVFLHKKRELKTQMIHEQELYNLDDDDETEEGDDASSLPPKSQKRGRMQPMSSSCGSTGKTKGHMDCYFSHKSGDKEGKSGNPQIDAKAILSDRAITMFARWMYDAGLPFNCVNYTDTFSAFIEAVGQYGPGMKPPTYHEVRGPYLKKEVAEVNKIVEEHKVEWNKFGCSIMMDKWTARNEKMIINILVNSPKGSLFLESVDANDSSIDSTKMMYEQKSNLKKLFVSDEYTNSAYGREARGRESADIILSPSFWNNVVHALKIGGPLVKVLRLVDGEQRPPIGYLYEAMDRENEAIQVSFSDQIKYKRVFEIIDKRWDSKLHSPLHAAGLVLNPELFYDNEERILGDELLWNGYYECIEKLIPKESVQDKITEQFSIYRNAEQLFGKNMAIRQRKTKSPVEWWKQYVHSTPDLQKFSIKVLSLTCSSSGCERNWSVFEHIHTKKRNKLTLKRLNDLVFIKYNRTLRRRYNSRNVIDPISLDNIDDANEWIIGVPEDHADEEIFEKTSDFTWGDVAEARGIGERIYDFNLMGSGLAKFNLKSDILEDLEGLYNST</sequence>
<protein>
    <submittedName>
        <fullName evidence="2">Uncharacterized protein LOC142168928</fullName>
    </submittedName>
</protein>
<dbReference type="RefSeq" id="XP_075086205.1">
    <property type="nucleotide sequence ID" value="XM_075230104.1"/>
</dbReference>